<comment type="caution">
    <text evidence="4">The sequence shown here is derived from an EMBL/GenBank/DDBJ whole genome shotgun (WGS) entry which is preliminary data.</text>
</comment>
<feature type="signal peptide" evidence="2">
    <location>
        <begin position="1"/>
        <end position="17"/>
    </location>
</feature>
<evidence type="ECO:0000256" key="1">
    <source>
        <dbReference type="SAM" id="MobiDB-lite"/>
    </source>
</evidence>
<evidence type="ECO:0000259" key="3">
    <source>
        <dbReference type="PROSITE" id="PS50060"/>
    </source>
</evidence>
<evidence type="ECO:0000256" key="2">
    <source>
        <dbReference type="SAM" id="SignalP"/>
    </source>
</evidence>
<proteinExistence type="predicted"/>
<dbReference type="OrthoDB" id="10058809at2759"/>
<feature type="domain" description="MAM" evidence="3">
    <location>
        <begin position="143"/>
        <end position="238"/>
    </location>
</feature>
<gene>
    <name evidence="4" type="ORF">VCS650_LOCUS30077</name>
</gene>
<dbReference type="AlphaFoldDB" id="A0A815CFQ6"/>
<dbReference type="Gene3D" id="2.60.120.200">
    <property type="match status" value="1"/>
</dbReference>
<dbReference type="EMBL" id="CAJNON010000480">
    <property type="protein sequence ID" value="CAF1283110.1"/>
    <property type="molecule type" value="Genomic_DNA"/>
</dbReference>
<keyword evidence="2" id="KW-0732">Signal</keyword>
<feature type="region of interest" description="Disordered" evidence="1">
    <location>
        <begin position="43"/>
        <end position="67"/>
    </location>
</feature>
<dbReference type="InterPro" id="IPR000998">
    <property type="entry name" value="MAM_dom"/>
</dbReference>
<feature type="compositionally biased region" description="Polar residues" evidence="1">
    <location>
        <begin position="43"/>
        <end position="60"/>
    </location>
</feature>
<name>A0A815CFQ6_9BILA</name>
<feature type="chain" id="PRO_5032556831" description="MAM domain-containing protein" evidence="2">
    <location>
        <begin position="18"/>
        <end position="345"/>
    </location>
</feature>
<sequence length="345" mass="37659">MSSILIVLLHTFILCRSQIINFQCNFDTTSLTGACQFTTPTGGNAMTSDPGQSPVTNPKQPLTDAKGISSPTMPNNEYCVLPYRYQGINFDLYFCRRFSATNATCPTKSGTGQCNAGRLGLIRLPTTAGLKDFTYVANVDGGTNSEQCLDFYYYITDNTENAKMQIGWKNDEDEDAGLIIEVVAVPSENKWQRRQVSFTGPPPLSSYKLTVRIMRDAGTANYFFALDEMYIYDGSCGNVFVVDDEYFDFIFIYFCDTDDLPATTTAPILSTPVIEPTTTTVIEPGTTTSVPTTTAAPTTTVAPVTTTTTTTVAPIITTTTAAPITTAAPKTYSEITFASHKYTKR</sequence>
<organism evidence="4 5">
    <name type="scientific">Adineta steineri</name>
    <dbReference type="NCBI Taxonomy" id="433720"/>
    <lineage>
        <taxon>Eukaryota</taxon>
        <taxon>Metazoa</taxon>
        <taxon>Spiralia</taxon>
        <taxon>Gnathifera</taxon>
        <taxon>Rotifera</taxon>
        <taxon>Eurotatoria</taxon>
        <taxon>Bdelloidea</taxon>
        <taxon>Adinetida</taxon>
        <taxon>Adinetidae</taxon>
        <taxon>Adineta</taxon>
    </lineage>
</organism>
<accession>A0A815CFQ6</accession>
<evidence type="ECO:0000313" key="5">
    <source>
        <dbReference type="Proteomes" id="UP000663891"/>
    </source>
</evidence>
<evidence type="ECO:0000313" key="4">
    <source>
        <dbReference type="EMBL" id="CAF1283110.1"/>
    </source>
</evidence>
<dbReference type="GO" id="GO:0016020">
    <property type="term" value="C:membrane"/>
    <property type="evidence" value="ECO:0007669"/>
    <property type="project" value="InterPro"/>
</dbReference>
<dbReference type="PROSITE" id="PS50060">
    <property type="entry name" value="MAM_2"/>
    <property type="match status" value="1"/>
</dbReference>
<dbReference type="Proteomes" id="UP000663891">
    <property type="component" value="Unassembled WGS sequence"/>
</dbReference>
<protein>
    <recommendedName>
        <fullName evidence="3">MAM domain-containing protein</fullName>
    </recommendedName>
</protein>
<reference evidence="4" key="1">
    <citation type="submission" date="2021-02" db="EMBL/GenBank/DDBJ databases">
        <authorList>
            <person name="Nowell W R."/>
        </authorList>
    </citation>
    <scope>NUCLEOTIDE SEQUENCE</scope>
</reference>